<reference evidence="1 2" key="1">
    <citation type="submission" date="2019-04" db="EMBL/GenBank/DDBJ databases">
        <title>Genome of a novel bacterium Candidatus Jettenia ecosi reconstructed from metagenome of an anammox bioreactor.</title>
        <authorList>
            <person name="Mardanov A.V."/>
            <person name="Beletsky A.V."/>
            <person name="Ravin N.V."/>
            <person name="Botchkova E.A."/>
            <person name="Litti Y.V."/>
            <person name="Nozhevnikova A.N."/>
        </authorList>
    </citation>
    <scope>NUCLEOTIDE SEQUENCE [LARGE SCALE GENOMIC DNA]</scope>
    <source>
        <strain evidence="1">J2</strain>
    </source>
</reference>
<dbReference type="InterPro" id="IPR012657">
    <property type="entry name" value="23S_rRNA-intervening_sequence"/>
</dbReference>
<comment type="caution">
    <text evidence="1">The sequence shown here is derived from an EMBL/GenBank/DDBJ whole genome shotgun (WGS) entry which is preliminary data.</text>
</comment>
<dbReference type="AlphaFoldDB" id="A0A533QET5"/>
<dbReference type="Proteomes" id="UP000319783">
    <property type="component" value="Unassembled WGS sequence"/>
</dbReference>
<sequence>MHFEDLEIWKAARVLTNKVYEITKEGAFVKDYSLRDQIRRASVSIMSNVAEGYERGGNQELIQFLSIAKGSCGEVRCQLYIAGDQGYISLKDLNPIIEQCKRISIMINNFMEHLKGSQYKGSKYKLPRQKSIKEIVDEIVNRVKSNPGQATKLS</sequence>
<dbReference type="Gene3D" id="1.20.1440.60">
    <property type="entry name" value="23S rRNA-intervening sequence"/>
    <property type="match status" value="1"/>
</dbReference>
<evidence type="ECO:0000313" key="1">
    <source>
        <dbReference type="EMBL" id="TLD43273.1"/>
    </source>
</evidence>
<dbReference type="EMBL" id="SULG01000005">
    <property type="protein sequence ID" value="TLD43273.1"/>
    <property type="molecule type" value="Genomic_DNA"/>
</dbReference>
<dbReference type="InterPro" id="IPR036583">
    <property type="entry name" value="23S_rRNA_IVS_sf"/>
</dbReference>
<protein>
    <submittedName>
        <fullName evidence="1">Four helix bundle protein</fullName>
    </submittedName>
</protein>
<dbReference type="NCBIfam" id="TIGR02436">
    <property type="entry name" value="four helix bundle protein"/>
    <property type="match status" value="1"/>
</dbReference>
<accession>A0A533QET5</accession>
<evidence type="ECO:0000313" key="2">
    <source>
        <dbReference type="Proteomes" id="UP000319783"/>
    </source>
</evidence>
<dbReference type="CDD" id="cd16377">
    <property type="entry name" value="23S_rRNA_IVP_like"/>
    <property type="match status" value="1"/>
</dbReference>
<dbReference type="PANTHER" id="PTHR38471">
    <property type="entry name" value="FOUR HELIX BUNDLE PROTEIN"/>
    <property type="match status" value="1"/>
</dbReference>
<dbReference type="SUPFAM" id="SSF158446">
    <property type="entry name" value="IVS-encoded protein-like"/>
    <property type="match status" value="1"/>
</dbReference>
<dbReference type="PANTHER" id="PTHR38471:SF2">
    <property type="entry name" value="FOUR HELIX BUNDLE PROTEIN"/>
    <property type="match status" value="1"/>
</dbReference>
<name>A0A533QET5_9BACT</name>
<organism evidence="1 2">
    <name type="scientific">Candidatus Jettenia ecosi</name>
    <dbReference type="NCBI Taxonomy" id="2494326"/>
    <lineage>
        <taxon>Bacteria</taxon>
        <taxon>Pseudomonadati</taxon>
        <taxon>Planctomycetota</taxon>
        <taxon>Candidatus Brocadiia</taxon>
        <taxon>Candidatus Brocadiales</taxon>
        <taxon>Candidatus Brocadiaceae</taxon>
        <taxon>Candidatus Jettenia</taxon>
    </lineage>
</organism>
<proteinExistence type="predicted"/>
<gene>
    <name evidence="1" type="ORF">JETT_0442</name>
</gene>
<dbReference type="Pfam" id="PF05635">
    <property type="entry name" value="23S_rRNA_IVP"/>
    <property type="match status" value="1"/>
</dbReference>